<dbReference type="GO" id="GO:0016301">
    <property type="term" value="F:kinase activity"/>
    <property type="evidence" value="ECO:0007669"/>
    <property type="project" value="UniProtKB-KW"/>
</dbReference>
<organism evidence="10 11">
    <name type="scientific">Nocardia xishanensis</name>
    <dbReference type="NCBI Taxonomy" id="238964"/>
    <lineage>
        <taxon>Bacteria</taxon>
        <taxon>Bacillati</taxon>
        <taxon>Actinomycetota</taxon>
        <taxon>Actinomycetes</taxon>
        <taxon>Mycobacteriales</taxon>
        <taxon>Nocardiaceae</taxon>
        <taxon>Nocardia</taxon>
    </lineage>
</organism>
<keyword evidence="8" id="KW-1208">Phospholipid metabolism</keyword>
<evidence type="ECO:0000256" key="1">
    <source>
        <dbReference type="ARBA" id="ARBA00001946"/>
    </source>
</evidence>
<dbReference type="PANTHER" id="PTHR12358:SF106">
    <property type="entry name" value="LIPID KINASE YEGS"/>
    <property type="match status" value="1"/>
</dbReference>
<evidence type="ECO:0000256" key="4">
    <source>
        <dbReference type="ARBA" id="ARBA00022741"/>
    </source>
</evidence>
<comment type="cofactor">
    <cofactor evidence="1">
        <name>Mg(2+)</name>
        <dbReference type="ChEBI" id="CHEBI:18420"/>
    </cofactor>
</comment>
<dbReference type="Pfam" id="PF19279">
    <property type="entry name" value="YegS_C"/>
    <property type="match status" value="1"/>
</dbReference>
<dbReference type="PROSITE" id="PS50146">
    <property type="entry name" value="DAGK"/>
    <property type="match status" value="1"/>
</dbReference>
<dbReference type="EMBL" id="JBIRYO010000004">
    <property type="protein sequence ID" value="MFI2473174.1"/>
    <property type="molecule type" value="Genomic_DNA"/>
</dbReference>
<dbReference type="SMART" id="SM00046">
    <property type="entry name" value="DAGKc"/>
    <property type="match status" value="1"/>
</dbReference>
<keyword evidence="6" id="KW-0067">ATP-binding</keyword>
<feature type="domain" description="DAGKc" evidence="9">
    <location>
        <begin position="7"/>
        <end position="143"/>
    </location>
</feature>
<comment type="caution">
    <text evidence="10">The sequence shown here is derived from an EMBL/GenBank/DDBJ whole genome shotgun (WGS) entry which is preliminary data.</text>
</comment>
<keyword evidence="5 10" id="KW-0418">Kinase</keyword>
<dbReference type="Gene3D" id="2.60.200.40">
    <property type="match status" value="1"/>
</dbReference>
<reference evidence="10 11" key="1">
    <citation type="submission" date="2024-10" db="EMBL/GenBank/DDBJ databases">
        <title>The Natural Products Discovery Center: Release of the First 8490 Sequenced Strains for Exploring Actinobacteria Biosynthetic Diversity.</title>
        <authorList>
            <person name="Kalkreuter E."/>
            <person name="Kautsar S.A."/>
            <person name="Yang D."/>
            <person name="Bader C.D."/>
            <person name="Teijaro C.N."/>
            <person name="Fluegel L."/>
            <person name="Davis C.M."/>
            <person name="Simpson J.R."/>
            <person name="Lauterbach L."/>
            <person name="Steele A.D."/>
            <person name="Gui C."/>
            <person name="Meng S."/>
            <person name="Li G."/>
            <person name="Viehrig K."/>
            <person name="Ye F."/>
            <person name="Su P."/>
            <person name="Kiefer A.F."/>
            <person name="Nichols A."/>
            <person name="Cepeda A.J."/>
            <person name="Yan W."/>
            <person name="Fan B."/>
            <person name="Jiang Y."/>
            <person name="Adhikari A."/>
            <person name="Zheng C.-J."/>
            <person name="Schuster L."/>
            <person name="Cowan T.M."/>
            <person name="Smanski M.J."/>
            <person name="Chevrette M.G."/>
            <person name="De Carvalho L.P.S."/>
            <person name="Shen B."/>
        </authorList>
    </citation>
    <scope>NUCLEOTIDE SEQUENCE [LARGE SCALE GENOMIC DNA]</scope>
    <source>
        <strain evidence="10 11">NPDC019275</strain>
    </source>
</reference>
<dbReference type="SUPFAM" id="SSF111331">
    <property type="entry name" value="NAD kinase/diacylglycerol kinase-like"/>
    <property type="match status" value="1"/>
</dbReference>
<keyword evidence="7" id="KW-0443">Lipid metabolism</keyword>
<evidence type="ECO:0000313" key="10">
    <source>
        <dbReference type="EMBL" id="MFI2473174.1"/>
    </source>
</evidence>
<keyword evidence="7" id="KW-0444">Lipid biosynthesis</keyword>
<dbReference type="InterPro" id="IPR016064">
    <property type="entry name" value="NAD/diacylglycerol_kinase_sf"/>
</dbReference>
<dbReference type="RefSeq" id="WP_357403223.1">
    <property type="nucleotide sequence ID" value="NZ_JBEYCD010000004.1"/>
</dbReference>
<dbReference type="Pfam" id="PF00781">
    <property type="entry name" value="DAGK_cat"/>
    <property type="match status" value="1"/>
</dbReference>
<evidence type="ECO:0000256" key="7">
    <source>
        <dbReference type="ARBA" id="ARBA00023209"/>
    </source>
</evidence>
<keyword evidence="4" id="KW-0547">Nucleotide-binding</keyword>
<dbReference type="Proteomes" id="UP001611415">
    <property type="component" value="Unassembled WGS sequence"/>
</dbReference>
<dbReference type="PANTHER" id="PTHR12358">
    <property type="entry name" value="SPHINGOSINE KINASE"/>
    <property type="match status" value="1"/>
</dbReference>
<keyword evidence="11" id="KW-1185">Reference proteome</keyword>
<evidence type="ECO:0000259" key="9">
    <source>
        <dbReference type="PROSITE" id="PS50146"/>
    </source>
</evidence>
<gene>
    <name evidence="10" type="ORF">ACH49W_07320</name>
</gene>
<name>A0ABW7WWG7_9NOCA</name>
<protein>
    <submittedName>
        <fullName evidence="10">Diacylglycerol kinase family protein</fullName>
    </submittedName>
</protein>
<dbReference type="InterPro" id="IPR001206">
    <property type="entry name" value="Diacylglycerol_kinase_cat_dom"/>
</dbReference>
<dbReference type="InterPro" id="IPR045540">
    <property type="entry name" value="YegS/DAGK_C"/>
</dbReference>
<keyword evidence="7" id="KW-0594">Phospholipid biosynthesis</keyword>
<keyword evidence="3" id="KW-0808">Transferase</keyword>
<sequence length="322" mass="33152">MSREASGSIRSALVVTNRLSGAGKGHDTATVAIARLAERGVEVTEIRAPSAAESVRLVRDSLANPDPAARPDAVVCVGGDGLICVILEAVAQTGVPLGLVPSGTGNDLARALGVPTDDPEAAVDVVLAGRTKVMDLGRIESDAPDAAPMWFATVTGTGFDARVTLRANEMRWPKGRLRYTVAALAEITGGFTVPYRIELSGIAEGALDNPPRDGVIETDAVMVAVGNTRTYGGGMLVCPDAEMDDGLLDLTVVGAVTRREMLRLLPALSAGKRVEHPALARYRATAVTLTAPGAPATADGEPAGTLPITLRAVPAALTVLVP</sequence>
<dbReference type="InterPro" id="IPR050187">
    <property type="entry name" value="Lipid_Phosphate_FormReg"/>
</dbReference>
<evidence type="ECO:0000256" key="5">
    <source>
        <dbReference type="ARBA" id="ARBA00022777"/>
    </source>
</evidence>
<comment type="similarity">
    <text evidence="2">Belongs to the diacylglycerol/lipid kinase family.</text>
</comment>
<dbReference type="InterPro" id="IPR017438">
    <property type="entry name" value="ATP-NAD_kinase_N"/>
</dbReference>
<evidence type="ECO:0000256" key="8">
    <source>
        <dbReference type="ARBA" id="ARBA00023264"/>
    </source>
</evidence>
<proteinExistence type="inferred from homology"/>
<evidence type="ECO:0000256" key="6">
    <source>
        <dbReference type="ARBA" id="ARBA00022840"/>
    </source>
</evidence>
<evidence type="ECO:0000313" key="11">
    <source>
        <dbReference type="Proteomes" id="UP001611415"/>
    </source>
</evidence>
<evidence type="ECO:0000256" key="2">
    <source>
        <dbReference type="ARBA" id="ARBA00005983"/>
    </source>
</evidence>
<dbReference type="Gene3D" id="3.40.50.10330">
    <property type="entry name" value="Probable inorganic polyphosphate/atp-NAD kinase, domain 1"/>
    <property type="match status" value="1"/>
</dbReference>
<evidence type="ECO:0000256" key="3">
    <source>
        <dbReference type="ARBA" id="ARBA00022679"/>
    </source>
</evidence>
<accession>A0ABW7WWG7</accession>